<comment type="caution">
    <text evidence="2">The sequence shown here is derived from an EMBL/GenBank/DDBJ whole genome shotgun (WGS) entry which is preliminary data.</text>
</comment>
<gene>
    <name evidence="2" type="ORF">DMA12_12625</name>
</gene>
<keyword evidence="2" id="KW-0808">Transferase</keyword>
<evidence type="ECO:0000313" key="2">
    <source>
        <dbReference type="EMBL" id="RSM45726.1"/>
    </source>
</evidence>
<dbReference type="RefSeq" id="WP_026468427.1">
    <property type="nucleotide sequence ID" value="NZ_QHHU01000015.1"/>
</dbReference>
<proteinExistence type="predicted"/>
<evidence type="ECO:0000259" key="1">
    <source>
        <dbReference type="Pfam" id="PF01636"/>
    </source>
</evidence>
<dbReference type="Pfam" id="PF01636">
    <property type="entry name" value="APH"/>
    <property type="match status" value="1"/>
</dbReference>
<dbReference type="GO" id="GO:0016740">
    <property type="term" value="F:transferase activity"/>
    <property type="evidence" value="ECO:0007669"/>
    <property type="project" value="UniProtKB-KW"/>
</dbReference>
<sequence length="256" mass="29083">MTGEDVLQNKPHRRVVRIGDTVRRPTYPWSPAVHALLRHLEAVGFPRAPRVLGVDEEDREVLTYLEGESGPQGWAKVVDDAGLTRFARLLRDYHDAVAGFRPSDELSWFTGESGTGSDELIRHGDFGPWNVVWQGEQPVGILDWDYARPGTRLHDVAYALEYVAPFRDDAECLEWLRYPHSPHRRHRLELFAGVYGLTSTSGLVDAVIEVQRDGIEQVRKLAGAGYQPQVDWVAKGLLVELTNRLAWSRAHRHMFE</sequence>
<dbReference type="SUPFAM" id="SSF56112">
    <property type="entry name" value="Protein kinase-like (PK-like)"/>
    <property type="match status" value="1"/>
</dbReference>
<dbReference type="InterPro" id="IPR002575">
    <property type="entry name" value="Aminoglycoside_PTrfase"/>
</dbReference>
<dbReference type="OrthoDB" id="236897at2"/>
<reference evidence="2 3" key="1">
    <citation type="submission" date="2018-05" db="EMBL/GenBank/DDBJ databases">
        <title>Evolution of GPA BGCs.</title>
        <authorList>
            <person name="Waglechner N."/>
            <person name="Wright G.D."/>
        </authorList>
    </citation>
    <scope>NUCLEOTIDE SEQUENCE [LARGE SCALE GENOMIC DNA]</scope>
    <source>
        <strain evidence="2 3">DSM 5908</strain>
    </source>
</reference>
<organism evidence="2 3">
    <name type="scientific">Amycolatopsis balhimycina DSM 5908</name>
    <dbReference type="NCBI Taxonomy" id="1081091"/>
    <lineage>
        <taxon>Bacteria</taxon>
        <taxon>Bacillati</taxon>
        <taxon>Actinomycetota</taxon>
        <taxon>Actinomycetes</taxon>
        <taxon>Pseudonocardiales</taxon>
        <taxon>Pseudonocardiaceae</taxon>
        <taxon>Amycolatopsis</taxon>
    </lineage>
</organism>
<dbReference type="InterPro" id="IPR011009">
    <property type="entry name" value="Kinase-like_dom_sf"/>
</dbReference>
<evidence type="ECO:0000313" key="3">
    <source>
        <dbReference type="Proteomes" id="UP000286716"/>
    </source>
</evidence>
<dbReference type="EMBL" id="QHHU01000015">
    <property type="protein sequence ID" value="RSM45726.1"/>
    <property type="molecule type" value="Genomic_DNA"/>
</dbReference>
<accession>A0A428WRM3</accession>
<keyword evidence="3" id="KW-1185">Reference proteome</keyword>
<feature type="domain" description="Aminoglycoside phosphotransferase" evidence="1">
    <location>
        <begin position="119"/>
        <end position="173"/>
    </location>
</feature>
<protein>
    <submittedName>
        <fullName evidence="2">Aminoglycoside phosphotransferase family protein</fullName>
    </submittedName>
</protein>
<name>A0A428WRM3_AMYBA</name>
<dbReference type="Gene3D" id="3.90.1200.10">
    <property type="match status" value="1"/>
</dbReference>
<dbReference type="Proteomes" id="UP000286716">
    <property type="component" value="Unassembled WGS sequence"/>
</dbReference>
<dbReference type="AlphaFoldDB" id="A0A428WRM3"/>